<evidence type="ECO:0000256" key="1">
    <source>
        <dbReference type="ARBA" id="ARBA00004123"/>
    </source>
</evidence>
<feature type="region of interest" description="Disordered" evidence="13">
    <location>
        <begin position="139"/>
        <end position="168"/>
    </location>
</feature>
<evidence type="ECO:0000256" key="2">
    <source>
        <dbReference type="ARBA" id="ARBA00022723"/>
    </source>
</evidence>
<dbReference type="PANTHER" id="PTHR36486">
    <property type="entry name" value="OS01G0977800 PROTEIN"/>
    <property type="match status" value="1"/>
</dbReference>
<dbReference type="FunFam" id="1.10.400.10:FF:000013">
    <property type="entry name" value="Extra-large guanine nucleotide-binding protein 2"/>
    <property type="match status" value="1"/>
</dbReference>
<sequence length="1295" mass="145476">MAQLLRKILPVVPLRSKPYDDDEDDKNNTEYSFAIEYSGPPISSDIPLASPIVVDQIPIAVTVASPSLLSDRSLPVIQPIVKSTPVDRRRLKEPELSSEPTLRSNSFTNSGVSLTVPNVPCESQSLVYSSGDVGCATGDYSQPKSVNGVRNSNKFRSPDAQDNSSNGIRSSVKLHSLDCHDNSCVILKLSDGSEEGADAGLQNGINPANSDSTDSGLSSHEHTSKFFSCKEGYFGDEETPSNVRGSSVVISDDPETSDIVHEESDNSESVHVRAKAERYGKKSSCCQCLQEYQSLEMEVCIVCDAMYCCNCVVRAMGSTPEGRKCVSCVDSRLHVCMPMSSNGIGSSGKSHSLNCHDNMPVNNELPDNRNDGTNAGFHDYMNPANSESTESDLSSHSVSSEVFSCKEGGFNKEETPGHIRKPSVVTFRDPDPSDAVYEESDYSEVESIHERPKAVRLGKKGSCYRCSKGNRFTEKEFCIVCGAKYCSNCVLRAMGSMPEGRKCVTCIGFSVVDSKRRNLGKCSRMLKRLLTETEVKQIMISEISCKANQLPPERVFVNGEALSQKELVILLSCPNPPKKLNPGTYWYDKVLGYWGEEGHRPCQIISPQLNVGGQIMKNASNGNTNVMINNRVITRRELWLLKLAGVQCEGQPHFWVSADGSYTEEGMKNVKGRIWDKSTIKLLCAFLSLPTPPDSENPCGNEVNGVNQCEQQRLINLLLLGEHKSGTSTIYKQAKLLFKVPFSEEERQNIKFMIQSNLYFYIGILLEGRERFEAERLFGKGKRQVIDEPGPSGQIDDKMMYSISPRLKAFSDWLLKVMASGNLEAIFPAATREYAPFIEELWRDAGFQATYNRRNELDMLPRHATYFLERAVEISRTGYEPSDMDILYAEEITSSNGLSSMAKLLFKVPFSEEERQNIKFMIQSNLYFYIGILLEGRERFEEESLFGKGKRQVIDEPGPSGQIDDKMMYSIGPRLKVFSGWLLKVMASGNLEAIFPAATREYAPFIEELWRDAGFQATYNRRNELDMLPRQATYFLERFPSQAVEISKTGYEPSDMDILYAEGITSSNGLSSMVFSLPEQTQENSISDSSNQNDPLLSYQLIRVHPRSLGENCKWLEMFEDVDMILFCVSLTDYDEYFEDSKGFLTNKMLASRQLFQNIVIHPTFNQKNFLLILNKYDMFGEKIEEVPLSRCEWFEDFNPAIEVFYHSTGRRNNNAPLALYAAHYIAEKFKRLFDSLTGRKLFVSVVTALEPETVHEALKYAKEILKWDEEEPFYTNIESTDYEESTDDEASSPS</sequence>
<dbReference type="FunFam" id="1.10.400.10:FF:000005">
    <property type="entry name" value="Extra-large guanine nucleotide-binding protein 3"/>
    <property type="match status" value="1"/>
</dbReference>
<dbReference type="EMBL" id="BDQV01000075">
    <property type="protein sequence ID" value="GAY51909.1"/>
    <property type="molecule type" value="Genomic_DNA"/>
</dbReference>
<dbReference type="Gene3D" id="3.40.50.300">
    <property type="entry name" value="P-loop containing nucleotide triphosphate hydrolases"/>
    <property type="match status" value="1"/>
</dbReference>
<organism evidence="14 15">
    <name type="scientific">Citrus unshiu</name>
    <name type="common">Satsuma mandarin</name>
    <name type="synonym">Citrus nobilis var. unshiu</name>
    <dbReference type="NCBI Taxonomy" id="55188"/>
    <lineage>
        <taxon>Eukaryota</taxon>
        <taxon>Viridiplantae</taxon>
        <taxon>Streptophyta</taxon>
        <taxon>Embryophyta</taxon>
        <taxon>Tracheophyta</taxon>
        <taxon>Spermatophyta</taxon>
        <taxon>Magnoliopsida</taxon>
        <taxon>eudicotyledons</taxon>
        <taxon>Gunneridae</taxon>
        <taxon>Pentapetalae</taxon>
        <taxon>rosids</taxon>
        <taxon>malvids</taxon>
        <taxon>Sapindales</taxon>
        <taxon>Rutaceae</taxon>
        <taxon>Aurantioideae</taxon>
        <taxon>Citrus</taxon>
    </lineage>
</organism>
<keyword evidence="3 11" id="KW-0547">Nucleotide-binding</keyword>
<dbReference type="InterPro" id="IPR001019">
    <property type="entry name" value="Gprotein_alpha_su"/>
</dbReference>
<dbReference type="Proteomes" id="UP000236630">
    <property type="component" value="Unassembled WGS sequence"/>
</dbReference>
<feature type="compositionally biased region" description="Polar residues" evidence="13">
    <location>
        <begin position="240"/>
        <end position="249"/>
    </location>
</feature>
<protein>
    <recommendedName>
        <fullName evidence="16">Extra-large guanine nucleotide-binding protein 1-like</fullName>
    </recommendedName>
</protein>
<dbReference type="GO" id="GO:0005634">
    <property type="term" value="C:nucleus"/>
    <property type="evidence" value="ECO:0007669"/>
    <property type="project" value="UniProtKB-SubCell"/>
</dbReference>
<dbReference type="STRING" id="55188.A0A2H5PHS6"/>
<keyword evidence="12" id="KW-0460">Magnesium</keyword>
<dbReference type="GO" id="GO:0008270">
    <property type="term" value="F:zinc ion binding"/>
    <property type="evidence" value="ECO:0007669"/>
    <property type="project" value="UniProtKB-KW"/>
</dbReference>
<keyword evidence="7 11" id="KW-0342">GTP-binding</keyword>
<feature type="compositionally biased region" description="Polar residues" evidence="13">
    <location>
        <begin position="203"/>
        <end position="218"/>
    </location>
</feature>
<feature type="compositionally biased region" description="Basic and acidic residues" evidence="13">
    <location>
        <begin position="86"/>
        <end position="95"/>
    </location>
</feature>
<dbReference type="EMBL" id="BDQV01000075">
    <property type="protein sequence ID" value="GAY51910.1"/>
    <property type="molecule type" value="Genomic_DNA"/>
</dbReference>
<feature type="region of interest" description="Disordered" evidence="13">
    <location>
        <begin position="197"/>
        <end position="219"/>
    </location>
</feature>
<evidence type="ECO:0000256" key="10">
    <source>
        <dbReference type="ARBA" id="ARBA00060880"/>
    </source>
</evidence>
<evidence type="ECO:0000256" key="6">
    <source>
        <dbReference type="ARBA" id="ARBA00022837"/>
    </source>
</evidence>
<dbReference type="InterPro" id="IPR011025">
    <property type="entry name" value="GproteinA_insert"/>
</dbReference>
<evidence type="ECO:0000256" key="13">
    <source>
        <dbReference type="SAM" id="MobiDB-lite"/>
    </source>
</evidence>
<evidence type="ECO:0000256" key="4">
    <source>
        <dbReference type="ARBA" id="ARBA00022771"/>
    </source>
</evidence>
<keyword evidence="6" id="KW-0106">Calcium</keyword>
<dbReference type="GO" id="GO:0007186">
    <property type="term" value="P:G protein-coupled receptor signaling pathway"/>
    <property type="evidence" value="ECO:0007669"/>
    <property type="project" value="InterPro"/>
</dbReference>
<feature type="compositionally biased region" description="Basic and acidic residues" evidence="13">
    <location>
        <begin position="258"/>
        <end position="269"/>
    </location>
</feature>
<dbReference type="SUPFAM" id="SSF52540">
    <property type="entry name" value="P-loop containing nucleoside triphosphate hydrolases"/>
    <property type="match status" value="1"/>
</dbReference>
<evidence type="ECO:0000313" key="14">
    <source>
        <dbReference type="EMBL" id="GAY51909.1"/>
    </source>
</evidence>
<dbReference type="PROSITE" id="PS51882">
    <property type="entry name" value="G_ALPHA"/>
    <property type="match status" value="1"/>
</dbReference>
<keyword evidence="4" id="KW-0863">Zinc-finger</keyword>
<evidence type="ECO:0000256" key="3">
    <source>
        <dbReference type="ARBA" id="ARBA00022741"/>
    </source>
</evidence>
<dbReference type="SUPFAM" id="SSF47895">
    <property type="entry name" value="Transducin (alpha subunit), insertion domain"/>
    <property type="match status" value="2"/>
</dbReference>
<comment type="similarity">
    <text evidence="10">Belongs to the G-alpha family. XLG subfamily.</text>
</comment>
<keyword evidence="5" id="KW-0862">Zinc</keyword>
<evidence type="ECO:0000256" key="8">
    <source>
        <dbReference type="ARBA" id="ARBA00023224"/>
    </source>
</evidence>
<feature type="compositionally biased region" description="Polar residues" evidence="13">
    <location>
        <begin position="98"/>
        <end position="109"/>
    </location>
</feature>
<dbReference type="GO" id="GO:0003924">
    <property type="term" value="F:GTPase activity"/>
    <property type="evidence" value="ECO:0007669"/>
    <property type="project" value="InterPro"/>
</dbReference>
<dbReference type="GO" id="GO:0031683">
    <property type="term" value="F:G-protein beta/gamma-subunit complex binding"/>
    <property type="evidence" value="ECO:0007669"/>
    <property type="project" value="InterPro"/>
</dbReference>
<feature type="region of interest" description="Disordered" evidence="13">
    <location>
        <begin position="86"/>
        <end position="109"/>
    </location>
</feature>
<name>A0A2H5PHS6_CITUN</name>
<evidence type="ECO:0000256" key="12">
    <source>
        <dbReference type="PIRSR" id="PIRSR601019-2"/>
    </source>
</evidence>
<feature type="region of interest" description="Disordered" evidence="13">
    <location>
        <begin position="238"/>
        <end position="269"/>
    </location>
</feature>
<evidence type="ECO:0000256" key="5">
    <source>
        <dbReference type="ARBA" id="ARBA00022833"/>
    </source>
</evidence>
<evidence type="ECO:0000313" key="15">
    <source>
        <dbReference type="Proteomes" id="UP000236630"/>
    </source>
</evidence>
<dbReference type="SMART" id="SM00275">
    <property type="entry name" value="G_alpha"/>
    <property type="match status" value="1"/>
</dbReference>
<keyword evidence="9" id="KW-0539">Nucleus</keyword>
<evidence type="ECO:0000256" key="9">
    <source>
        <dbReference type="ARBA" id="ARBA00023242"/>
    </source>
</evidence>
<evidence type="ECO:0008006" key="16">
    <source>
        <dbReference type="Google" id="ProtNLM"/>
    </source>
</evidence>
<dbReference type="FunFam" id="3.40.50.300:FF:000692">
    <property type="entry name" value="Guanine nucleotide-binding protein subunit alpha"/>
    <property type="match status" value="1"/>
</dbReference>
<evidence type="ECO:0000256" key="11">
    <source>
        <dbReference type="PIRSR" id="PIRSR601019-1"/>
    </source>
</evidence>
<dbReference type="GO" id="GO:0005525">
    <property type="term" value="F:GTP binding"/>
    <property type="evidence" value="ECO:0007669"/>
    <property type="project" value="UniProtKB-KW"/>
</dbReference>
<feature type="binding site" evidence="11">
    <location>
        <begin position="1088"/>
        <end position="1092"/>
    </location>
    <ligand>
        <name>GTP</name>
        <dbReference type="ChEBI" id="CHEBI:37565"/>
    </ligand>
</feature>
<keyword evidence="2 12" id="KW-0479">Metal-binding</keyword>
<dbReference type="InterPro" id="IPR053057">
    <property type="entry name" value="XLG_GTP-binding"/>
</dbReference>
<feature type="binding site" evidence="12">
    <location>
        <position position="1067"/>
    </location>
    <ligand>
        <name>Mg(2+)</name>
        <dbReference type="ChEBI" id="CHEBI:18420"/>
    </ligand>
</feature>
<reference evidence="14 15" key="1">
    <citation type="journal article" date="2017" name="Front. Genet.">
        <title>Draft sequencing of the heterozygous diploid genome of Satsuma (Citrus unshiu Marc.) using a hybrid assembly approach.</title>
        <authorList>
            <person name="Shimizu T."/>
            <person name="Tanizawa Y."/>
            <person name="Mochizuki T."/>
            <person name="Nagasaki H."/>
            <person name="Yoshioka T."/>
            <person name="Toyoda A."/>
            <person name="Fujiyama A."/>
            <person name="Kaminuma E."/>
            <person name="Nakamura Y."/>
        </authorList>
    </citation>
    <scope>NUCLEOTIDE SEQUENCE [LARGE SCALE GENOMIC DNA]</scope>
    <source>
        <strain evidence="15">cv. Miyagawa wase</strain>
    </source>
</reference>
<keyword evidence="15" id="KW-1185">Reference proteome</keyword>
<comment type="caution">
    <text evidence="14">The sequence shown here is derived from an EMBL/GenBank/DDBJ whole genome shotgun (WGS) entry which is preliminary data.</text>
</comment>
<dbReference type="Gene3D" id="1.10.400.10">
    <property type="entry name" value="GI Alpha 1, domain 2-like"/>
    <property type="match status" value="2"/>
</dbReference>
<dbReference type="Pfam" id="PF00503">
    <property type="entry name" value="G-alpha"/>
    <property type="match status" value="2"/>
</dbReference>
<gene>
    <name evidence="14" type="ORF">CUMW_137920</name>
</gene>
<evidence type="ECO:0000256" key="7">
    <source>
        <dbReference type="ARBA" id="ARBA00023134"/>
    </source>
</evidence>
<accession>A0A2H5PHS6</accession>
<comment type="subcellular location">
    <subcellularLocation>
        <location evidence="1">Nucleus</location>
    </subcellularLocation>
</comment>
<dbReference type="PANTHER" id="PTHR36486:SF4">
    <property type="entry name" value="PH DOMAIN-CONTAINING PROTEIN"/>
    <property type="match status" value="1"/>
</dbReference>
<feature type="binding site" evidence="11">
    <location>
        <begin position="1175"/>
        <end position="1178"/>
    </location>
    <ligand>
        <name>GTP</name>
        <dbReference type="ChEBI" id="CHEBI:37565"/>
    </ligand>
</feature>
<keyword evidence="8" id="KW-0807">Transducer</keyword>
<proteinExistence type="inferred from homology"/>
<dbReference type="InterPro" id="IPR027417">
    <property type="entry name" value="P-loop_NTPase"/>
</dbReference>